<dbReference type="Proteomes" id="UP000053096">
    <property type="component" value="Unassembled WGS sequence"/>
</dbReference>
<dbReference type="EMBL" id="CYTV01000007">
    <property type="protein sequence ID" value="CUI91305.1"/>
    <property type="molecule type" value="Genomic_DNA"/>
</dbReference>
<sequence>MMTPHTGEPAVHYPHRVAAQISMYPMDYPHAALLLPHQIRAWAPMVDRILVTIDTHRSRSGRYRGTHFDEYRAKLLALARELRRDTPKLDVIEVDYAPEARREVARSFFGAGDIPVKAWDGGPFYAYFYGMHHSQARHIVHFDGDMLFGGGSRRWVEEAIAYTEQDPNVLLTGPFPGPPRADGAVYGHGQPEPQRTEIAGAPAYRFQSASTRIFMLDMERLRATLGHLPLLPPGALQRLKSHLLGNPPQVREAEVILGEVLRQRGLYRVDLLGSAPGLWSLHPPYRGAEFYRRLPELIAAVESGELPEAQRGHYDVHDSMIDWSAQRAATRRHKRWLRMLKDRLRIGG</sequence>
<protein>
    <submittedName>
        <fullName evidence="1">Uncharacterized protein</fullName>
    </submittedName>
</protein>
<dbReference type="RefSeq" id="WP_231584783.1">
    <property type="nucleotide sequence ID" value="NZ_CAJGUQ010000100.1"/>
</dbReference>
<dbReference type="InterPro" id="IPR029044">
    <property type="entry name" value="Nucleotide-diphossugar_trans"/>
</dbReference>
<name>A0A0M7G809_9BORD</name>
<dbReference type="AlphaFoldDB" id="A0A0M7G809"/>
<evidence type="ECO:0000313" key="1">
    <source>
        <dbReference type="EMBL" id="CUI91305.1"/>
    </source>
</evidence>
<evidence type="ECO:0000313" key="2">
    <source>
        <dbReference type="Proteomes" id="UP000053096"/>
    </source>
</evidence>
<reference evidence="1 2" key="1">
    <citation type="submission" date="2015-09" db="EMBL/GenBank/DDBJ databases">
        <authorList>
            <person name="Jackson K.R."/>
            <person name="Lunt B.L."/>
            <person name="Fisher J.N.B."/>
            <person name="Gardner A.V."/>
            <person name="Bailey M.E."/>
            <person name="Deus L.M."/>
            <person name="Earl A.S."/>
            <person name="Gibby P.D."/>
            <person name="Hartmann K.A."/>
            <person name="Liu J.E."/>
            <person name="Manci A.M."/>
            <person name="Nielsen D.A."/>
            <person name="Solomon M.B."/>
            <person name="Breakwell D.P."/>
            <person name="Burnett S.H."/>
            <person name="Grose J.H."/>
        </authorList>
    </citation>
    <scope>NUCLEOTIDE SEQUENCE [LARGE SCALE GENOMIC DNA]</scope>
    <source>
        <strain evidence="1 2">2789STDY5608636</strain>
    </source>
</reference>
<accession>A0A0M7G809</accession>
<gene>
    <name evidence="1" type="ORF">ERS370011_02838</name>
</gene>
<dbReference type="SUPFAM" id="SSF53448">
    <property type="entry name" value="Nucleotide-diphospho-sugar transferases"/>
    <property type="match status" value="1"/>
</dbReference>
<organism evidence="1 2">
    <name type="scientific">Bordetella pseudohinzii</name>
    <dbReference type="NCBI Taxonomy" id="1331258"/>
    <lineage>
        <taxon>Bacteria</taxon>
        <taxon>Pseudomonadati</taxon>
        <taxon>Pseudomonadota</taxon>
        <taxon>Betaproteobacteria</taxon>
        <taxon>Burkholderiales</taxon>
        <taxon>Alcaligenaceae</taxon>
        <taxon>Bordetella</taxon>
    </lineage>
</organism>
<proteinExistence type="predicted"/>